<feature type="transmembrane region" description="Helical" evidence="7">
    <location>
        <begin position="392"/>
        <end position="410"/>
    </location>
</feature>
<evidence type="ECO:0000256" key="3">
    <source>
        <dbReference type="ARBA" id="ARBA00022692"/>
    </source>
</evidence>
<reference evidence="8" key="1">
    <citation type="submission" date="2018-07" db="EMBL/GenBank/DDBJ databases">
        <authorList>
            <person name="Quirk P.G."/>
            <person name="Krulwich T.A."/>
        </authorList>
    </citation>
    <scope>NUCLEOTIDE SEQUENCE</scope>
</reference>
<dbReference type="AlphaFoldDB" id="A0A336N1S6"/>
<dbReference type="EMBL" id="UFQT01001985">
    <property type="protein sequence ID" value="SSX32308.1"/>
    <property type="molecule type" value="Genomic_DNA"/>
</dbReference>
<gene>
    <name evidence="8" type="primary">CSON004828</name>
</gene>
<keyword evidence="3 7" id="KW-0812">Transmembrane</keyword>
<proteinExistence type="predicted"/>
<evidence type="ECO:0000256" key="2">
    <source>
        <dbReference type="ARBA" id="ARBA00022679"/>
    </source>
</evidence>
<evidence type="ECO:0000256" key="6">
    <source>
        <dbReference type="ARBA" id="ARBA00023315"/>
    </source>
</evidence>
<evidence type="ECO:0000313" key="8">
    <source>
        <dbReference type="EMBL" id="SSX32308.1"/>
    </source>
</evidence>
<dbReference type="GO" id="GO:0016020">
    <property type="term" value="C:membrane"/>
    <property type="evidence" value="ECO:0007669"/>
    <property type="project" value="UniProtKB-SubCell"/>
</dbReference>
<comment type="subcellular location">
    <subcellularLocation>
        <location evidence="1">Membrane</location>
        <topology evidence="1">Multi-pass membrane protein</topology>
    </subcellularLocation>
</comment>
<sequence length="616" mass="70782">MDDDLGNLDDVHYDGSRIFSGLAEIFGISVDLVNFLIVQVLSLILASIFRTYFHPNKASTTVRHVFCITFGLLFGYFCFGQQVIHIALLPAICYIVIHIVDPTVVQRTVMIVALLYLSCIHFHRQYYDYGSYSLDITGPLMIITQKVTSIAFSIHDGLACELEELSKDRQYHSQRLQKLPSALEFFSYVLHFQGIMAGPLVFYQDYIEFIEGTNILKHSSMQNTQDKKLGLVVEPSPFKPIINKIIASIICAYIFMTFRKVFPIKNLKDDDFLDDANIFYKFWFIMMATTVVRFKYYFAWLAADAICNCSGLGFNGYDENRSPKWDLISNINVIPFEFGLSFRDSINNWNIGTNRWLRMVVYDRVPEMRSKNTVRTTLTFALSALWHGFYPGYYVTFATGAIFVMSARVARKLFRHHFQSTQVSRTTYDFMTFLTTRIFMAYATFPFVLLEFQASLRVYLKLYMCLHIIAAVIVFLLPPSKRQQNLNSGSIKEKQSVPLTKINGENNEINNYTGKDISHDFEKLTNRIKDKLGKEAHNIEELFDKTVAGITELTDDSKKIIDSVNRFIPNENHLRKRNINDPSECELFVKKESGAFNCSAQNSNVLPSVFSNVNAK</sequence>
<evidence type="ECO:0000256" key="5">
    <source>
        <dbReference type="ARBA" id="ARBA00023136"/>
    </source>
</evidence>
<feature type="transmembrane region" description="Helical" evidence="7">
    <location>
        <begin position="278"/>
        <end position="298"/>
    </location>
</feature>
<name>A0A336N1S6_CULSO</name>
<dbReference type="PANTHER" id="PTHR13906">
    <property type="entry name" value="PORCUPINE"/>
    <property type="match status" value="1"/>
</dbReference>
<evidence type="ECO:0000256" key="4">
    <source>
        <dbReference type="ARBA" id="ARBA00022989"/>
    </source>
</evidence>
<feature type="transmembrane region" description="Helical" evidence="7">
    <location>
        <begin position="65"/>
        <end position="97"/>
    </location>
</feature>
<feature type="transmembrane region" description="Helical" evidence="7">
    <location>
        <begin position="430"/>
        <end position="452"/>
    </location>
</feature>
<keyword evidence="5 7" id="KW-0472">Membrane</keyword>
<feature type="transmembrane region" description="Helical" evidence="7">
    <location>
        <begin position="32"/>
        <end position="53"/>
    </location>
</feature>
<protein>
    <submittedName>
        <fullName evidence="8">CSON004828 protein</fullName>
    </submittedName>
</protein>
<dbReference type="PANTHER" id="PTHR13906:SF4">
    <property type="entry name" value="LYSOPHOSPHOLIPID ACYLTRANSFERASE 6"/>
    <property type="match status" value="1"/>
</dbReference>
<dbReference type="InterPro" id="IPR049941">
    <property type="entry name" value="LPLAT_7/PORCN-like"/>
</dbReference>
<evidence type="ECO:0000256" key="1">
    <source>
        <dbReference type="ARBA" id="ARBA00004141"/>
    </source>
</evidence>
<feature type="transmembrane region" description="Helical" evidence="7">
    <location>
        <begin position="185"/>
        <end position="203"/>
    </location>
</feature>
<organism evidence="8">
    <name type="scientific">Culicoides sonorensis</name>
    <name type="common">Biting midge</name>
    <dbReference type="NCBI Taxonomy" id="179676"/>
    <lineage>
        <taxon>Eukaryota</taxon>
        <taxon>Metazoa</taxon>
        <taxon>Ecdysozoa</taxon>
        <taxon>Arthropoda</taxon>
        <taxon>Hexapoda</taxon>
        <taxon>Insecta</taxon>
        <taxon>Pterygota</taxon>
        <taxon>Neoptera</taxon>
        <taxon>Endopterygota</taxon>
        <taxon>Diptera</taxon>
        <taxon>Nematocera</taxon>
        <taxon>Chironomoidea</taxon>
        <taxon>Ceratopogonidae</taxon>
        <taxon>Ceratopogoninae</taxon>
        <taxon>Culicoides</taxon>
        <taxon>Monoculicoides</taxon>
    </lineage>
</organism>
<accession>A0A336N1S6</accession>
<feature type="transmembrane region" description="Helical" evidence="7">
    <location>
        <begin position="103"/>
        <end position="122"/>
    </location>
</feature>
<feature type="transmembrane region" description="Helical" evidence="7">
    <location>
        <begin position="241"/>
        <end position="258"/>
    </location>
</feature>
<keyword evidence="6" id="KW-0012">Acyltransferase</keyword>
<keyword evidence="4 7" id="KW-1133">Transmembrane helix</keyword>
<keyword evidence="2" id="KW-0808">Transferase</keyword>
<dbReference type="Pfam" id="PF03062">
    <property type="entry name" value="MBOAT"/>
    <property type="match status" value="1"/>
</dbReference>
<dbReference type="GO" id="GO:0030258">
    <property type="term" value="P:lipid modification"/>
    <property type="evidence" value="ECO:0007669"/>
    <property type="project" value="TreeGrafter"/>
</dbReference>
<dbReference type="GO" id="GO:0016746">
    <property type="term" value="F:acyltransferase activity"/>
    <property type="evidence" value="ECO:0007669"/>
    <property type="project" value="UniProtKB-KW"/>
</dbReference>
<evidence type="ECO:0000256" key="7">
    <source>
        <dbReference type="SAM" id="Phobius"/>
    </source>
</evidence>
<dbReference type="VEuPathDB" id="VectorBase:CSON004828"/>
<dbReference type="OMA" id="WHGTRPG"/>
<dbReference type="InterPro" id="IPR004299">
    <property type="entry name" value="MBOAT_fam"/>
</dbReference>
<feature type="transmembrane region" description="Helical" evidence="7">
    <location>
        <begin position="458"/>
        <end position="477"/>
    </location>
</feature>